<dbReference type="InterPro" id="IPR028953">
    <property type="entry name" value="Imm_IFT-like"/>
</dbReference>
<organism evidence="1 2">
    <name type="scientific">Microbacterium testaceum</name>
    <name type="common">Aureobacterium testaceum</name>
    <name type="synonym">Brevibacterium testaceum</name>
    <dbReference type="NCBI Taxonomy" id="2033"/>
    <lineage>
        <taxon>Bacteria</taxon>
        <taxon>Bacillati</taxon>
        <taxon>Actinomycetota</taxon>
        <taxon>Actinomycetes</taxon>
        <taxon>Micrococcales</taxon>
        <taxon>Microbacteriaceae</taxon>
        <taxon>Microbacterium</taxon>
    </lineage>
</organism>
<name>A0A147EUM5_MICTE</name>
<reference evidence="1 2" key="1">
    <citation type="journal article" date="2016" name="Front. Microbiol.">
        <title>Genomic Resource of Rice Seed Associated Bacteria.</title>
        <authorList>
            <person name="Midha S."/>
            <person name="Bansal K."/>
            <person name="Sharma S."/>
            <person name="Kumar N."/>
            <person name="Patil P.P."/>
            <person name="Chaudhry V."/>
            <person name="Patil P.B."/>
        </authorList>
    </citation>
    <scope>NUCLEOTIDE SEQUENCE [LARGE SCALE GENOMIC DNA]</scope>
    <source>
        <strain evidence="1 2">NS220</strain>
    </source>
</reference>
<dbReference type="RefSeq" id="WP_058624508.1">
    <property type="nucleotide sequence ID" value="NZ_LDRT01000092.1"/>
</dbReference>
<dbReference type="PATRIC" id="fig|2033.6.peg.3963"/>
<dbReference type="Pfam" id="PF15598">
    <property type="entry name" value="Imm61"/>
    <property type="match status" value="1"/>
</dbReference>
<evidence type="ECO:0000313" key="2">
    <source>
        <dbReference type="Proteomes" id="UP000075025"/>
    </source>
</evidence>
<dbReference type="OrthoDB" id="5060023at2"/>
<dbReference type="EMBL" id="LDRT01000092">
    <property type="protein sequence ID" value="KTR93223.1"/>
    <property type="molecule type" value="Genomic_DNA"/>
</dbReference>
<gene>
    <name evidence="1" type="ORF">NS220_13250</name>
</gene>
<dbReference type="AlphaFoldDB" id="A0A147EUM5"/>
<accession>A0A147EUM5</accession>
<dbReference type="Proteomes" id="UP000075025">
    <property type="component" value="Unassembled WGS sequence"/>
</dbReference>
<protein>
    <submittedName>
        <fullName evidence="1">Uncharacterized protein</fullName>
    </submittedName>
</protein>
<sequence>MNDRAEPAASEIVLDPDLIAFAAQAGFRLHRDITSLTLADAGGEIRYTISAVPDGYLLTRAERAGEPEELLWASTLGYVELILVELMSPAIEHRRLPRIKLPYGWNEAADGFEPFRADGRWAGLRRDGVELPVRLVDGDILHPVIQYSHLLGGSLRELIDSFSSPDGAPLLRDHVRESSDR</sequence>
<evidence type="ECO:0000313" key="1">
    <source>
        <dbReference type="EMBL" id="KTR93223.1"/>
    </source>
</evidence>
<comment type="caution">
    <text evidence="1">The sequence shown here is derived from an EMBL/GenBank/DDBJ whole genome shotgun (WGS) entry which is preliminary data.</text>
</comment>
<proteinExistence type="predicted"/>